<name>A0A0T5YWN1_9GAMM</name>
<evidence type="ECO:0000313" key="4">
    <source>
        <dbReference type="Proteomes" id="UP000051276"/>
    </source>
</evidence>
<feature type="chain" id="PRO_5010437695" evidence="1">
    <location>
        <begin position="22"/>
        <end position="199"/>
    </location>
</feature>
<sequence length="199" mass="21185">MNKHLQYLLLTLLIGLFGAQAAAVTISVEPSYTETRQLGIPISLDITVSGLTAGGPDSLGAFSMDLAFGSSILGYDSVDFGAFLGSTDPLLFEADFFVDESGLAGSPSTLYIEEISFLTNLELDALQGSSFTLATLHFTTVSRGLTLVRPQNVVLSDAYGFQLAAPSIDVGRVYVDEPQSLWLLLIGSIALSLARRQRA</sequence>
<reference evidence="4 5" key="1">
    <citation type="submission" date="2015-11" db="EMBL/GenBank/DDBJ databases">
        <title>The genome of Candidatus Endoriftia persephone in Ridgeia piscesae and population structure of the North Eastern Pacific vestimentiferan symbionts.</title>
        <authorList>
            <person name="Perez M."/>
            <person name="Juniper K.S."/>
        </authorList>
    </citation>
    <scope>NUCLEOTIDE SEQUENCE [LARGE SCALE GENOMIC DNA]</scope>
    <source>
        <strain evidence="3">Ind10</strain>
        <strain evidence="2">Ind11</strain>
    </source>
</reference>
<proteinExistence type="predicted"/>
<evidence type="ECO:0000256" key="1">
    <source>
        <dbReference type="SAM" id="SignalP"/>
    </source>
</evidence>
<gene>
    <name evidence="2" type="ORF">Ga0074115_1135</name>
    <name evidence="3" type="ORF">Ga0076813_15949</name>
</gene>
<dbReference type="AlphaFoldDB" id="A0A0T5YWN1"/>
<evidence type="ECO:0000313" key="5">
    <source>
        <dbReference type="Proteomes" id="UP000051634"/>
    </source>
</evidence>
<dbReference type="Proteomes" id="UP000051634">
    <property type="component" value="Unassembled WGS sequence"/>
</dbReference>
<dbReference type="RefSeq" id="WP_057956901.1">
    <property type="nucleotide sequence ID" value="NZ_KQ556969.1"/>
</dbReference>
<accession>A0A0T5YWN1</accession>
<evidence type="ECO:0000313" key="3">
    <source>
        <dbReference type="EMBL" id="KRT59704.1"/>
    </source>
</evidence>
<dbReference type="STRING" id="54398.Ga0074115_1135"/>
<organism evidence="2 5">
    <name type="scientific">endosymbiont of Ridgeia piscesae</name>
    <dbReference type="NCBI Taxonomy" id="54398"/>
    <lineage>
        <taxon>Bacteria</taxon>
        <taxon>Pseudomonadati</taxon>
        <taxon>Pseudomonadota</taxon>
        <taxon>Gammaproteobacteria</taxon>
        <taxon>sulfur-oxidizing symbionts</taxon>
    </lineage>
</organism>
<keyword evidence="5" id="KW-1185">Reference proteome</keyword>
<keyword evidence="1" id="KW-0732">Signal</keyword>
<feature type="signal peptide" evidence="1">
    <location>
        <begin position="1"/>
        <end position="21"/>
    </location>
</feature>
<evidence type="ECO:0000313" key="2">
    <source>
        <dbReference type="EMBL" id="KRT55033.1"/>
    </source>
</evidence>
<protein>
    <submittedName>
        <fullName evidence="3">PEP-CTERM protein-sorting domain-containing protein</fullName>
    </submittedName>
</protein>
<dbReference type="Proteomes" id="UP000051276">
    <property type="component" value="Unassembled WGS sequence"/>
</dbReference>
<comment type="caution">
    <text evidence="2">The sequence shown here is derived from an EMBL/GenBank/DDBJ whole genome shotgun (WGS) entry which is preliminary data.</text>
</comment>
<dbReference type="EMBL" id="LDXT01000084">
    <property type="protein sequence ID" value="KRT55033.1"/>
    <property type="molecule type" value="Genomic_DNA"/>
</dbReference>
<dbReference type="EMBL" id="LMXI01000100">
    <property type="protein sequence ID" value="KRT59704.1"/>
    <property type="molecule type" value="Genomic_DNA"/>
</dbReference>